<dbReference type="AlphaFoldDB" id="W2S1Y8"/>
<dbReference type="InterPro" id="IPR009057">
    <property type="entry name" value="Homeodomain-like_sf"/>
</dbReference>
<feature type="compositionally biased region" description="Acidic residues" evidence="5">
    <location>
        <begin position="933"/>
        <end position="946"/>
    </location>
</feature>
<dbReference type="SUPFAM" id="SSF46689">
    <property type="entry name" value="Homeodomain-like"/>
    <property type="match status" value="2"/>
</dbReference>
<dbReference type="Pfam" id="PF13921">
    <property type="entry name" value="Myb_DNA-bind_6"/>
    <property type="match status" value="1"/>
</dbReference>
<dbReference type="PANTHER" id="PTHR46380">
    <property type="entry name" value="CYCLIN-D-BINDING MYB-LIKE TRANSCRIPTION FACTOR 1"/>
    <property type="match status" value="1"/>
</dbReference>
<sequence>MVTDDDFDLSQIPDTRRSQSSPSASVASLPHAEQPPAAKSRKRKMKTTTTRANSKKKRTADHSIDNDDNDAEPRSEHTPEPEPQDEQTRLAEEILMREERRRIREKEPEMFGDYAMSDDSELDAKPHAHPGLAGIADVRDEVEHERRVEADSEMEEREVTEPEPAPVDPKPEDMSVLASTSINSVFDDEHVQSLVEETPVVKQRKRKHQQAGSPESTKKQKSSKNRKMDTPPTSPSPAPDDITIDNATGDAVPEHPASNDVSKTIRRQSSMQDYAQPFAKSSALRHPVYNPRSPEDSRSNQGVEVVIPMSTASPSTARYENDQNAEPQPSSSRRPSSGLKRRTKPIDTPAMNGASQGRHSPWDVEAQPDPPGSSGIAKTIAKRTLQQENDSESDYGQLNEESTESMRNVKEQQKRAVKGKGKEPANLSRSRSSTPRAPKGPYTHRCPICSSLFPTEALLEKHRQDPTTHDDLIDCRHCEKQFATRAGLARHQKAQGHGTGNGLQGKTGRFSAEEEDRIERWRDQFCNDYGLNHYEFNEIMTASGKQGNATWPYKFISRKEFTKDYYDVLPERNVRSMRRYRERFQNVDRSREFTADDDAEIISLVAQLGQKWNEIGDQLTRDPEILRQRWKNKLRFGGKGKTLKTGTWDAEEHARFKDAIKEMRRITISAGIEDVDSFNWGAVSGRVKSRSAQQCANHWRAMHGKSVNGVWVDSGLSRVMREQQPSKMEKRLAGANLSKARIEDSDEEATPEREKAEQSDVPSDEDSDDKPDDSEDDAARSESEGQESGEQEVSDKKKTPRRQRKPVIQQDKTPGNRLTASQVFEQTQANTSTIKNSQMRGKTSQTQPSPGIALQVRPDSSPELGRKLKEMLAQPAPTSGEDDSEDYEVDENQEETTSNADAEGPEEDADDESEAQEASTADADSATGSRSEDEGESDPDDSDSIEAEQSTTHAFAAVNGHKQDDAGSDDVKSDAQRITNIFKNAASPNTKVYSRKKREAKKAKDFRWPEEQDEDSGSDGLGVDNLPR</sequence>
<evidence type="ECO:0000256" key="2">
    <source>
        <dbReference type="ARBA" id="ARBA00023125"/>
    </source>
</evidence>
<dbReference type="PROSITE" id="PS50090">
    <property type="entry name" value="MYB_LIKE"/>
    <property type="match status" value="2"/>
</dbReference>
<feature type="region of interest" description="Disordered" evidence="5">
    <location>
        <begin position="721"/>
        <end position="1028"/>
    </location>
</feature>
<feature type="compositionally biased region" description="Acidic residues" evidence="5">
    <location>
        <begin position="762"/>
        <end position="776"/>
    </location>
</feature>
<dbReference type="PANTHER" id="PTHR46380:SF2">
    <property type="entry name" value="CYCLIN-D-BINDING MYB-LIKE TRANSCRIPTION FACTOR 1"/>
    <property type="match status" value="1"/>
</dbReference>
<keyword evidence="3" id="KW-0539">Nucleus</keyword>
<feature type="compositionally biased region" description="Acidic residues" evidence="5">
    <location>
        <begin position="880"/>
        <end position="894"/>
    </location>
</feature>
<keyword evidence="4" id="KW-0862">Zinc</keyword>
<evidence type="ECO:0000256" key="3">
    <source>
        <dbReference type="ARBA" id="ARBA00023242"/>
    </source>
</evidence>
<keyword evidence="4" id="KW-0479">Metal-binding</keyword>
<dbReference type="OrthoDB" id="39591at2759"/>
<dbReference type="Gene3D" id="3.30.160.60">
    <property type="entry name" value="Classic Zinc Finger"/>
    <property type="match status" value="1"/>
</dbReference>
<accession>W2S1Y8</accession>
<dbReference type="InterPro" id="IPR013087">
    <property type="entry name" value="Znf_C2H2_type"/>
</dbReference>
<evidence type="ECO:0000256" key="4">
    <source>
        <dbReference type="PROSITE-ProRule" id="PRU00042"/>
    </source>
</evidence>
<evidence type="ECO:0000256" key="1">
    <source>
        <dbReference type="ARBA" id="ARBA00004123"/>
    </source>
</evidence>
<feature type="compositionally biased region" description="Acidic residues" evidence="5">
    <location>
        <begin position="903"/>
        <end position="915"/>
    </location>
</feature>
<dbReference type="InterPro" id="IPR036236">
    <property type="entry name" value="Znf_C2H2_sf"/>
</dbReference>
<feature type="domain" description="HTH myb-type" evidence="8">
    <location>
        <begin position="589"/>
        <end position="638"/>
    </location>
</feature>
<dbReference type="eggNOG" id="KOG0051">
    <property type="taxonomic scope" value="Eukaryota"/>
</dbReference>
<evidence type="ECO:0000259" key="7">
    <source>
        <dbReference type="PROSITE" id="PS50157"/>
    </source>
</evidence>
<proteinExistence type="predicted"/>
<dbReference type="CDD" id="cd00167">
    <property type="entry name" value="SANT"/>
    <property type="match status" value="1"/>
</dbReference>
<dbReference type="InterPro" id="IPR017930">
    <property type="entry name" value="Myb_dom"/>
</dbReference>
<feature type="domain" description="C2H2-type" evidence="7">
    <location>
        <begin position="473"/>
        <end position="497"/>
    </location>
</feature>
<dbReference type="PROSITE" id="PS51294">
    <property type="entry name" value="HTH_MYB"/>
    <property type="match status" value="2"/>
</dbReference>
<dbReference type="GO" id="GO:0000976">
    <property type="term" value="F:transcription cis-regulatory region binding"/>
    <property type="evidence" value="ECO:0007669"/>
    <property type="project" value="TreeGrafter"/>
</dbReference>
<feature type="compositionally biased region" description="Basic and acidic residues" evidence="5">
    <location>
        <begin position="961"/>
        <end position="975"/>
    </location>
</feature>
<feature type="compositionally biased region" description="Basic and acidic residues" evidence="5">
    <location>
        <begin position="137"/>
        <end position="150"/>
    </location>
</feature>
<dbReference type="VEuPathDB" id="FungiDB:HMPREF1541_01752"/>
<gene>
    <name evidence="9" type="ORF">HMPREF1541_01752</name>
</gene>
<dbReference type="SMART" id="SM00355">
    <property type="entry name" value="ZnF_C2H2"/>
    <property type="match status" value="2"/>
</dbReference>
<feature type="compositionally biased region" description="Low complexity" evidence="5">
    <location>
        <begin position="18"/>
        <end position="28"/>
    </location>
</feature>
<dbReference type="InParanoid" id="W2S1Y8"/>
<evidence type="ECO:0000256" key="5">
    <source>
        <dbReference type="SAM" id="MobiDB-lite"/>
    </source>
</evidence>
<feature type="domain" description="HTH myb-type" evidence="8">
    <location>
        <begin position="640"/>
        <end position="707"/>
    </location>
</feature>
<dbReference type="Proteomes" id="UP000030752">
    <property type="component" value="Unassembled WGS sequence"/>
</dbReference>
<dbReference type="STRING" id="1220924.W2S1Y8"/>
<dbReference type="GeneID" id="19969091"/>
<comment type="subcellular location">
    <subcellularLocation>
        <location evidence="1">Nucleus</location>
    </subcellularLocation>
</comment>
<feature type="domain" description="Myb-like" evidence="6">
    <location>
        <begin position="640"/>
        <end position="703"/>
    </location>
</feature>
<dbReference type="RefSeq" id="XP_008714331.1">
    <property type="nucleotide sequence ID" value="XM_008716109.1"/>
</dbReference>
<evidence type="ECO:0000259" key="8">
    <source>
        <dbReference type="PROSITE" id="PS51294"/>
    </source>
</evidence>
<dbReference type="SUPFAM" id="SSF57667">
    <property type="entry name" value="beta-beta-alpha zinc fingers"/>
    <property type="match status" value="1"/>
</dbReference>
<organism evidence="9 10">
    <name type="scientific">Cyphellophora europaea (strain CBS 101466)</name>
    <name type="common">Phialophora europaea</name>
    <dbReference type="NCBI Taxonomy" id="1220924"/>
    <lineage>
        <taxon>Eukaryota</taxon>
        <taxon>Fungi</taxon>
        <taxon>Dikarya</taxon>
        <taxon>Ascomycota</taxon>
        <taxon>Pezizomycotina</taxon>
        <taxon>Eurotiomycetes</taxon>
        <taxon>Chaetothyriomycetidae</taxon>
        <taxon>Chaetothyriales</taxon>
        <taxon>Cyphellophoraceae</taxon>
        <taxon>Cyphellophora</taxon>
    </lineage>
</organism>
<dbReference type="SMART" id="SM00717">
    <property type="entry name" value="SANT"/>
    <property type="match status" value="2"/>
</dbReference>
<dbReference type="GO" id="GO:0003700">
    <property type="term" value="F:DNA-binding transcription factor activity"/>
    <property type="evidence" value="ECO:0007669"/>
    <property type="project" value="TreeGrafter"/>
</dbReference>
<dbReference type="PROSITE" id="PS50157">
    <property type="entry name" value="ZINC_FINGER_C2H2_2"/>
    <property type="match status" value="1"/>
</dbReference>
<dbReference type="GO" id="GO:0005634">
    <property type="term" value="C:nucleus"/>
    <property type="evidence" value="ECO:0007669"/>
    <property type="project" value="UniProtKB-SubCell"/>
</dbReference>
<dbReference type="InterPro" id="IPR001005">
    <property type="entry name" value="SANT/Myb"/>
</dbReference>
<keyword evidence="2" id="KW-0238">DNA-binding</keyword>
<dbReference type="Gene3D" id="1.10.10.60">
    <property type="entry name" value="Homeodomain-like"/>
    <property type="match status" value="2"/>
</dbReference>
<evidence type="ECO:0000259" key="6">
    <source>
        <dbReference type="PROSITE" id="PS50090"/>
    </source>
</evidence>
<dbReference type="GO" id="GO:0008270">
    <property type="term" value="F:zinc ion binding"/>
    <property type="evidence" value="ECO:0007669"/>
    <property type="project" value="UniProtKB-KW"/>
</dbReference>
<dbReference type="EMBL" id="KB822718">
    <property type="protein sequence ID" value="ETN42595.1"/>
    <property type="molecule type" value="Genomic_DNA"/>
</dbReference>
<feature type="compositionally biased region" description="Polar residues" evidence="5">
    <location>
        <begin position="976"/>
        <end position="992"/>
    </location>
</feature>
<feature type="compositionally biased region" description="Low complexity" evidence="5">
    <location>
        <begin position="916"/>
        <end position="926"/>
    </location>
</feature>
<keyword evidence="4" id="KW-0863">Zinc-finger</keyword>
<dbReference type="PROSITE" id="PS00028">
    <property type="entry name" value="ZINC_FINGER_C2H2_1"/>
    <property type="match status" value="1"/>
</dbReference>
<feature type="compositionally biased region" description="Polar residues" evidence="5">
    <location>
        <begin position="310"/>
        <end position="328"/>
    </location>
</feature>
<feature type="compositionally biased region" description="Basic and acidic residues" evidence="5">
    <location>
        <begin position="60"/>
        <end position="109"/>
    </location>
</feature>
<feature type="domain" description="Myb-like" evidence="6">
    <location>
        <begin position="593"/>
        <end position="634"/>
    </location>
</feature>
<name>W2S1Y8_CYPE1</name>
<feature type="compositionally biased region" description="Polar residues" evidence="5">
    <location>
        <begin position="259"/>
        <end position="273"/>
    </location>
</feature>
<protein>
    <submittedName>
        <fullName evidence="9">Uncharacterized protein</fullName>
    </submittedName>
</protein>
<evidence type="ECO:0000313" key="9">
    <source>
        <dbReference type="EMBL" id="ETN42595.1"/>
    </source>
</evidence>
<reference evidence="9 10" key="1">
    <citation type="submission" date="2013-03" db="EMBL/GenBank/DDBJ databases">
        <title>The Genome Sequence of Phialophora europaea CBS 101466.</title>
        <authorList>
            <consortium name="The Broad Institute Genomics Platform"/>
            <person name="Cuomo C."/>
            <person name="de Hoog S."/>
            <person name="Gorbushina A."/>
            <person name="Walker B."/>
            <person name="Young S.K."/>
            <person name="Zeng Q."/>
            <person name="Gargeya S."/>
            <person name="Fitzgerald M."/>
            <person name="Haas B."/>
            <person name="Abouelleil A."/>
            <person name="Allen A.W."/>
            <person name="Alvarado L."/>
            <person name="Arachchi H.M."/>
            <person name="Berlin A.M."/>
            <person name="Chapman S.B."/>
            <person name="Gainer-Dewar J."/>
            <person name="Goldberg J."/>
            <person name="Griggs A."/>
            <person name="Gujja S."/>
            <person name="Hansen M."/>
            <person name="Howarth C."/>
            <person name="Imamovic A."/>
            <person name="Ireland A."/>
            <person name="Larimer J."/>
            <person name="McCowan C."/>
            <person name="Murphy C."/>
            <person name="Pearson M."/>
            <person name="Poon T.W."/>
            <person name="Priest M."/>
            <person name="Roberts A."/>
            <person name="Saif S."/>
            <person name="Shea T."/>
            <person name="Sisk P."/>
            <person name="Sykes S."/>
            <person name="Wortman J."/>
            <person name="Nusbaum C."/>
            <person name="Birren B."/>
        </authorList>
    </citation>
    <scope>NUCLEOTIDE SEQUENCE [LARGE SCALE GENOMIC DNA]</scope>
    <source>
        <strain evidence="9 10">CBS 101466</strain>
    </source>
</reference>
<feature type="region of interest" description="Disordered" evidence="5">
    <location>
        <begin position="1"/>
        <end position="443"/>
    </location>
</feature>
<evidence type="ECO:0000313" key="10">
    <source>
        <dbReference type="Proteomes" id="UP000030752"/>
    </source>
</evidence>
<feature type="compositionally biased region" description="Polar residues" evidence="5">
    <location>
        <begin position="810"/>
        <end position="849"/>
    </location>
</feature>
<dbReference type="InterPro" id="IPR051651">
    <property type="entry name" value="DMTF1_DNA-bind_reg"/>
</dbReference>
<dbReference type="HOGENOM" id="CLU_294743_0_0_1"/>
<keyword evidence="10" id="KW-1185">Reference proteome</keyword>
<feature type="compositionally biased region" description="Polar residues" evidence="5">
    <location>
        <begin position="384"/>
        <end position="400"/>
    </location>
</feature>